<dbReference type="EMBL" id="NEVH01001358">
    <property type="protein sequence ID" value="PNF42812.1"/>
    <property type="molecule type" value="Genomic_DNA"/>
</dbReference>
<proteinExistence type="predicted"/>
<dbReference type="Pfam" id="PF16972">
    <property type="entry name" value="TipE"/>
    <property type="match status" value="2"/>
</dbReference>
<dbReference type="GO" id="GO:0002028">
    <property type="term" value="P:regulation of sodium ion transport"/>
    <property type="evidence" value="ECO:0007669"/>
    <property type="project" value="TreeGrafter"/>
</dbReference>
<evidence type="ECO:0000313" key="3">
    <source>
        <dbReference type="Proteomes" id="UP000235965"/>
    </source>
</evidence>
<keyword evidence="1" id="KW-1133">Transmembrane helix</keyword>
<evidence type="ECO:0000313" key="2">
    <source>
        <dbReference type="EMBL" id="PNF42812.1"/>
    </source>
</evidence>
<feature type="transmembrane region" description="Helical" evidence="1">
    <location>
        <begin position="231"/>
        <end position="256"/>
    </location>
</feature>
<dbReference type="PANTHER" id="PTHR12335">
    <property type="entry name" value="TIPE PROTEIN TEMPERATURE-INDUCED PARALYTIC E"/>
    <property type="match status" value="1"/>
</dbReference>
<dbReference type="GO" id="GO:0017080">
    <property type="term" value="F:sodium channel regulator activity"/>
    <property type="evidence" value="ECO:0007669"/>
    <property type="project" value="TreeGrafter"/>
</dbReference>
<protein>
    <recommendedName>
        <fullName evidence="4">Protein tipE</fullName>
    </recommendedName>
</protein>
<dbReference type="InParanoid" id="A0A2J7RPQ0"/>
<dbReference type="FunCoup" id="A0A2J7RPQ0">
    <property type="interactions" value="103"/>
</dbReference>
<dbReference type="OrthoDB" id="6350671at2759"/>
<comment type="caution">
    <text evidence="2">The sequence shown here is derived from an EMBL/GenBank/DDBJ whole genome shotgun (WGS) entry which is preliminary data.</text>
</comment>
<feature type="transmembrane region" description="Helical" evidence="1">
    <location>
        <begin position="42"/>
        <end position="69"/>
    </location>
</feature>
<keyword evidence="3" id="KW-1185">Reference proteome</keyword>
<dbReference type="InterPro" id="IPR031578">
    <property type="entry name" value="TipE"/>
</dbReference>
<keyword evidence="1" id="KW-0812">Transmembrane</keyword>
<reference evidence="2 3" key="1">
    <citation type="submission" date="2017-12" db="EMBL/GenBank/DDBJ databases">
        <title>Hemimetabolous genomes reveal molecular basis of termite eusociality.</title>
        <authorList>
            <person name="Harrison M.C."/>
            <person name="Jongepier E."/>
            <person name="Robertson H.M."/>
            <person name="Arning N."/>
            <person name="Bitard-Feildel T."/>
            <person name="Chao H."/>
            <person name="Childers C.P."/>
            <person name="Dinh H."/>
            <person name="Doddapaneni H."/>
            <person name="Dugan S."/>
            <person name="Gowin J."/>
            <person name="Greiner C."/>
            <person name="Han Y."/>
            <person name="Hu H."/>
            <person name="Hughes D.S.T."/>
            <person name="Huylmans A.-K."/>
            <person name="Kemena C."/>
            <person name="Kremer L.P.M."/>
            <person name="Lee S.L."/>
            <person name="Lopez-Ezquerra A."/>
            <person name="Mallet L."/>
            <person name="Monroy-Kuhn J.M."/>
            <person name="Moser A."/>
            <person name="Murali S.C."/>
            <person name="Muzny D.M."/>
            <person name="Otani S."/>
            <person name="Piulachs M.-D."/>
            <person name="Poelchau M."/>
            <person name="Qu J."/>
            <person name="Schaub F."/>
            <person name="Wada-Katsumata A."/>
            <person name="Worley K.C."/>
            <person name="Xie Q."/>
            <person name="Ylla G."/>
            <person name="Poulsen M."/>
            <person name="Gibbs R.A."/>
            <person name="Schal C."/>
            <person name="Richards S."/>
            <person name="Belles X."/>
            <person name="Korb J."/>
            <person name="Bornberg-Bauer E."/>
        </authorList>
    </citation>
    <scope>NUCLEOTIDE SEQUENCE [LARGE SCALE GENOMIC DNA]</scope>
    <source>
        <tissue evidence="2">Whole body</tissue>
    </source>
</reference>
<dbReference type="AlphaFoldDB" id="A0A2J7RPQ0"/>
<dbReference type="STRING" id="105785.A0A2J7RPQ0"/>
<sequence length="278" mass="31559">MRSSSSELLLDQQQELRKRKLLELAQPKKKKKSPKRTCRERIWFYTTSFLAMTALGGGSSLLFLVPFYVDPAISTLAADFVSEPVKCVTIRREDLCGIFNCTWSSCREGCTSDIYSCTHIYVMYSTAPYHMKDSTLIQDSDDVGNFSSTVSLSTTKPTATSAVTPLPGENFTDEAILLVNIRGCGYPPVIDCENFTAMYGKENTEFPCYYSRKNRTVVLIHYDREKHVQAIIHYFAVPFIVFLATSIALCVMYCDCRCGSDRSRRRRHARRCAVEDSR</sequence>
<dbReference type="GO" id="GO:0005886">
    <property type="term" value="C:plasma membrane"/>
    <property type="evidence" value="ECO:0007669"/>
    <property type="project" value="TreeGrafter"/>
</dbReference>
<name>A0A2J7RPQ0_9NEOP</name>
<accession>A0A2J7RPQ0</accession>
<organism evidence="2 3">
    <name type="scientific">Cryptotermes secundus</name>
    <dbReference type="NCBI Taxonomy" id="105785"/>
    <lineage>
        <taxon>Eukaryota</taxon>
        <taxon>Metazoa</taxon>
        <taxon>Ecdysozoa</taxon>
        <taxon>Arthropoda</taxon>
        <taxon>Hexapoda</taxon>
        <taxon>Insecta</taxon>
        <taxon>Pterygota</taxon>
        <taxon>Neoptera</taxon>
        <taxon>Polyneoptera</taxon>
        <taxon>Dictyoptera</taxon>
        <taxon>Blattodea</taxon>
        <taxon>Blattoidea</taxon>
        <taxon>Termitoidae</taxon>
        <taxon>Kalotermitidae</taxon>
        <taxon>Cryptotermitinae</taxon>
        <taxon>Cryptotermes</taxon>
    </lineage>
</organism>
<keyword evidence="1" id="KW-0472">Membrane</keyword>
<evidence type="ECO:0000256" key="1">
    <source>
        <dbReference type="SAM" id="Phobius"/>
    </source>
</evidence>
<gene>
    <name evidence="2" type="ORF">B7P43_G13632</name>
</gene>
<dbReference type="Proteomes" id="UP000235965">
    <property type="component" value="Unassembled WGS sequence"/>
</dbReference>
<evidence type="ECO:0008006" key="4">
    <source>
        <dbReference type="Google" id="ProtNLM"/>
    </source>
</evidence>
<dbReference type="PANTHER" id="PTHR12335:SF4">
    <property type="entry name" value="TIPE HOMOLOG 1, ISOFORM B"/>
    <property type="match status" value="1"/>
</dbReference>